<accession>A0A3S0VJT9</accession>
<dbReference type="RefSeq" id="WP_126864779.1">
    <property type="nucleotide sequence ID" value="NZ_JAUSTX010000006.1"/>
</dbReference>
<evidence type="ECO:0000313" key="1">
    <source>
        <dbReference type="EMBL" id="RUQ29366.1"/>
    </source>
</evidence>
<keyword evidence="2" id="KW-1185">Reference proteome</keyword>
<proteinExistence type="predicted"/>
<dbReference type="Proteomes" id="UP000267430">
    <property type="component" value="Unassembled WGS sequence"/>
</dbReference>
<gene>
    <name evidence="1" type="ORF">ELQ35_10415</name>
</gene>
<dbReference type="AlphaFoldDB" id="A0A3S0VJT9"/>
<evidence type="ECO:0000313" key="2">
    <source>
        <dbReference type="Proteomes" id="UP000267430"/>
    </source>
</evidence>
<reference evidence="1 2" key="1">
    <citation type="submission" date="2018-12" db="EMBL/GenBank/DDBJ databases">
        <title>Bacillus chawlae sp. nov., Bacillus glennii sp. nov., and Bacillus saganii sp. nov. Isolated from the Vehicle Assembly Building at Kennedy Space Center where the Viking Spacecraft were Assembled.</title>
        <authorList>
            <person name="Seuylemezian A."/>
            <person name="Vaishampayan P."/>
        </authorList>
    </citation>
    <scope>NUCLEOTIDE SEQUENCE [LARGE SCALE GENOMIC DNA]</scope>
    <source>
        <strain evidence="1 2">L5</strain>
    </source>
</reference>
<sequence>MPPKSKTLTSENKNSEDSYDVWGNVVSKKEAAKLKEQHKESVLAAENGAVKIDESLLQLGRKTFYKENFGNEVFLTDILGVIEGPLTATGMTKAIIALKGKGTTNLKVELADSAIIGGRTFKKGEVIDTGIDVAKGSYTPLGMPVSVSAGRIRVGISCAACHATVDTQSKTEKIQ</sequence>
<protein>
    <submittedName>
        <fullName evidence="1">Uncharacterized protein</fullName>
    </submittedName>
</protein>
<dbReference type="OrthoDB" id="9772811at2"/>
<comment type="caution">
    <text evidence="1">The sequence shown here is derived from an EMBL/GenBank/DDBJ whole genome shotgun (WGS) entry which is preliminary data.</text>
</comment>
<dbReference type="EMBL" id="RYZZ01000010">
    <property type="protein sequence ID" value="RUQ29366.1"/>
    <property type="molecule type" value="Genomic_DNA"/>
</dbReference>
<organism evidence="1 2">
    <name type="scientific">Peribacillus cavernae</name>
    <dbReference type="NCBI Taxonomy" id="1674310"/>
    <lineage>
        <taxon>Bacteria</taxon>
        <taxon>Bacillati</taxon>
        <taxon>Bacillota</taxon>
        <taxon>Bacilli</taxon>
        <taxon>Bacillales</taxon>
        <taxon>Bacillaceae</taxon>
        <taxon>Peribacillus</taxon>
    </lineage>
</organism>
<name>A0A3S0VJT9_9BACI</name>